<gene>
    <name evidence="9" type="ORF">EDB92DRAFT_1813292</name>
</gene>
<dbReference type="GO" id="GO:0005789">
    <property type="term" value="C:endoplasmic reticulum membrane"/>
    <property type="evidence" value="ECO:0007669"/>
    <property type="project" value="InterPro"/>
</dbReference>
<dbReference type="GO" id="GO:0090158">
    <property type="term" value="P:endoplasmic reticulum membrane organization"/>
    <property type="evidence" value="ECO:0007669"/>
    <property type="project" value="TreeGrafter"/>
</dbReference>
<evidence type="ECO:0000313" key="9">
    <source>
        <dbReference type="EMBL" id="KAH8998425.1"/>
    </source>
</evidence>
<feature type="region of interest" description="Disordered" evidence="6">
    <location>
        <begin position="157"/>
        <end position="178"/>
    </location>
</feature>
<comment type="similarity">
    <text evidence="2">Belongs to the VAMP-associated protein (VAP) (TC 9.B.17) family.</text>
</comment>
<evidence type="ECO:0000256" key="1">
    <source>
        <dbReference type="ARBA" id="ARBA00004211"/>
    </source>
</evidence>
<dbReference type="InterPro" id="IPR013783">
    <property type="entry name" value="Ig-like_fold"/>
</dbReference>
<feature type="region of interest" description="Disordered" evidence="6">
    <location>
        <begin position="267"/>
        <end position="301"/>
    </location>
</feature>
<dbReference type="Gene3D" id="2.60.40.10">
    <property type="entry name" value="Immunoglobulins"/>
    <property type="match status" value="1"/>
</dbReference>
<dbReference type="GO" id="GO:0061817">
    <property type="term" value="P:endoplasmic reticulum-plasma membrane tethering"/>
    <property type="evidence" value="ECO:0007669"/>
    <property type="project" value="TreeGrafter"/>
</dbReference>
<dbReference type="PROSITE" id="PS50202">
    <property type="entry name" value="MSP"/>
    <property type="match status" value="1"/>
</dbReference>
<dbReference type="PANTHER" id="PTHR10809:SF6">
    <property type="entry name" value="AT11025P-RELATED"/>
    <property type="match status" value="1"/>
</dbReference>
<dbReference type="AlphaFoldDB" id="A0AAD4LMI2"/>
<evidence type="ECO:0000256" key="2">
    <source>
        <dbReference type="ARBA" id="ARBA00008932"/>
    </source>
</evidence>
<feature type="transmembrane region" description="Helical" evidence="7">
    <location>
        <begin position="318"/>
        <end position="337"/>
    </location>
</feature>
<keyword evidence="3 7" id="KW-0812">Transmembrane</keyword>
<organism evidence="9 10">
    <name type="scientific">Lactarius akahatsu</name>
    <dbReference type="NCBI Taxonomy" id="416441"/>
    <lineage>
        <taxon>Eukaryota</taxon>
        <taxon>Fungi</taxon>
        <taxon>Dikarya</taxon>
        <taxon>Basidiomycota</taxon>
        <taxon>Agaricomycotina</taxon>
        <taxon>Agaricomycetes</taxon>
        <taxon>Russulales</taxon>
        <taxon>Russulaceae</taxon>
        <taxon>Lactarius</taxon>
    </lineage>
</organism>
<feature type="compositionally biased region" description="Pro residues" evidence="6">
    <location>
        <begin position="224"/>
        <end position="242"/>
    </location>
</feature>
<dbReference type="GO" id="GO:0005886">
    <property type="term" value="C:plasma membrane"/>
    <property type="evidence" value="ECO:0007669"/>
    <property type="project" value="TreeGrafter"/>
</dbReference>
<evidence type="ECO:0000256" key="3">
    <source>
        <dbReference type="ARBA" id="ARBA00022692"/>
    </source>
</evidence>
<evidence type="ECO:0000313" key="10">
    <source>
        <dbReference type="Proteomes" id="UP001201163"/>
    </source>
</evidence>
<dbReference type="PANTHER" id="PTHR10809">
    <property type="entry name" value="VESICLE-ASSOCIATED MEMBRANE PROTEIN-ASSOCIATED PROTEIN"/>
    <property type="match status" value="1"/>
</dbReference>
<dbReference type="InterPro" id="IPR016763">
    <property type="entry name" value="VAP"/>
</dbReference>
<evidence type="ECO:0000256" key="7">
    <source>
        <dbReference type="SAM" id="Phobius"/>
    </source>
</evidence>
<protein>
    <submittedName>
        <fullName evidence="9">VAMP-associated protein</fullName>
    </submittedName>
</protein>
<dbReference type="Proteomes" id="UP001201163">
    <property type="component" value="Unassembled WGS sequence"/>
</dbReference>
<keyword evidence="4 7" id="KW-1133">Transmembrane helix</keyword>
<sequence>MSVTLQPSNSLGFNRPLTQNVKRSLSITNPNADPISFKIKTTAPKLYCVRPNSGKVEPGQTVEVQVMLQAMKEEPPLNAKCKDKFLIQTMMIPSEKAALPLHDLWNTPEGEEPSKVHSQKVKVNYLPPEGHPLEEEDELPHRTSMMSGIAPDDAHLFGTVREPRGRPSTYGPPGDQISVIQEPSRHAIVERPATPLDYSGQQDEPSREESTGGVGVINVNVHSPQPPPPAPAPLAAPAPSSEPNPEFVAKYKDAQAEIQRLRSLLAAVPDPSSVASSGTSPTELRERHRSKGPRSDDGTVVDSEVTYASESSLQAEGVPLQIVVIIASLVFITTYLFF</sequence>
<evidence type="ECO:0000256" key="6">
    <source>
        <dbReference type="SAM" id="MobiDB-lite"/>
    </source>
</evidence>
<dbReference type="SUPFAM" id="SSF49354">
    <property type="entry name" value="PapD-like"/>
    <property type="match status" value="1"/>
</dbReference>
<dbReference type="InterPro" id="IPR000535">
    <property type="entry name" value="MSP_dom"/>
</dbReference>
<keyword evidence="10" id="KW-1185">Reference proteome</keyword>
<evidence type="ECO:0000256" key="4">
    <source>
        <dbReference type="ARBA" id="ARBA00022989"/>
    </source>
</evidence>
<feature type="compositionally biased region" description="Low complexity" evidence="6">
    <location>
        <begin position="267"/>
        <end position="277"/>
    </location>
</feature>
<reference evidence="9" key="1">
    <citation type="submission" date="2022-01" db="EMBL/GenBank/DDBJ databases">
        <title>Comparative genomics reveals a dynamic genome evolution in the ectomycorrhizal milk-cap (Lactarius) mushrooms.</title>
        <authorList>
            <consortium name="DOE Joint Genome Institute"/>
            <person name="Lebreton A."/>
            <person name="Tang N."/>
            <person name="Kuo A."/>
            <person name="LaButti K."/>
            <person name="Drula E."/>
            <person name="Barry K."/>
            <person name="Clum A."/>
            <person name="Lipzen A."/>
            <person name="Mousain D."/>
            <person name="Ng V."/>
            <person name="Wang R."/>
            <person name="Wang X."/>
            <person name="Dai Y."/>
            <person name="Henrissat B."/>
            <person name="Grigoriev I.V."/>
            <person name="Guerin-Laguette A."/>
            <person name="Yu F."/>
            <person name="Martin F.M."/>
        </authorList>
    </citation>
    <scope>NUCLEOTIDE SEQUENCE</scope>
    <source>
        <strain evidence="9">QP</strain>
    </source>
</reference>
<feature type="domain" description="MSP" evidence="8">
    <location>
        <begin position="2"/>
        <end position="126"/>
    </location>
</feature>
<accession>A0AAD4LMI2</accession>
<evidence type="ECO:0000256" key="5">
    <source>
        <dbReference type="ARBA" id="ARBA00023136"/>
    </source>
</evidence>
<proteinExistence type="inferred from homology"/>
<feature type="region of interest" description="Disordered" evidence="6">
    <location>
        <begin position="195"/>
        <end position="252"/>
    </location>
</feature>
<comment type="caution">
    <text evidence="9">The sequence shown here is derived from an EMBL/GenBank/DDBJ whole genome shotgun (WGS) entry which is preliminary data.</text>
</comment>
<name>A0AAD4LMI2_9AGAM</name>
<comment type="subcellular location">
    <subcellularLocation>
        <location evidence="1">Membrane</location>
        <topology evidence="1">Single-pass type IV membrane protein</topology>
    </subcellularLocation>
</comment>
<keyword evidence="5 7" id="KW-0472">Membrane</keyword>
<dbReference type="Pfam" id="PF00635">
    <property type="entry name" value="Motile_Sperm"/>
    <property type="match status" value="1"/>
</dbReference>
<dbReference type="PIRSF" id="PIRSF019693">
    <property type="entry name" value="VAMP-associated"/>
    <property type="match status" value="1"/>
</dbReference>
<evidence type="ECO:0000259" key="8">
    <source>
        <dbReference type="PROSITE" id="PS50202"/>
    </source>
</evidence>
<dbReference type="InterPro" id="IPR008962">
    <property type="entry name" value="PapD-like_sf"/>
</dbReference>
<dbReference type="GO" id="GO:0033149">
    <property type="term" value="F:FFAT motif binding"/>
    <property type="evidence" value="ECO:0007669"/>
    <property type="project" value="TreeGrafter"/>
</dbReference>
<dbReference type="EMBL" id="JAKELL010000005">
    <property type="protein sequence ID" value="KAH8998425.1"/>
    <property type="molecule type" value="Genomic_DNA"/>
</dbReference>